<accession>A0A226DNM7</accession>
<evidence type="ECO:0000256" key="1">
    <source>
        <dbReference type="SAM" id="Phobius"/>
    </source>
</evidence>
<keyword evidence="1" id="KW-1133">Transmembrane helix</keyword>
<dbReference type="OrthoDB" id="67700at2759"/>
<evidence type="ECO:0000313" key="2">
    <source>
        <dbReference type="EMBL" id="OXA45826.1"/>
    </source>
</evidence>
<protein>
    <submittedName>
        <fullName evidence="2">Uncharacterized protein</fullName>
    </submittedName>
</protein>
<feature type="transmembrane region" description="Helical" evidence="1">
    <location>
        <begin position="22"/>
        <end position="44"/>
    </location>
</feature>
<comment type="caution">
    <text evidence="2">The sequence shown here is derived from an EMBL/GenBank/DDBJ whole genome shotgun (WGS) entry which is preliminary data.</text>
</comment>
<sequence>MVVERGGTIRLLLLCPMEYKGATFTLTLILLGVVSAMGLAYIIYYCCRKRNKATGGDEESLQGILIDGTSSIRETPAKRQNGFLKITAPLLKSRFVMAPHCHHSRRF</sequence>
<dbReference type="AlphaFoldDB" id="A0A226DNM7"/>
<organism evidence="2 3">
    <name type="scientific">Folsomia candida</name>
    <name type="common">Springtail</name>
    <dbReference type="NCBI Taxonomy" id="158441"/>
    <lineage>
        <taxon>Eukaryota</taxon>
        <taxon>Metazoa</taxon>
        <taxon>Ecdysozoa</taxon>
        <taxon>Arthropoda</taxon>
        <taxon>Hexapoda</taxon>
        <taxon>Collembola</taxon>
        <taxon>Entomobryomorpha</taxon>
        <taxon>Isotomoidea</taxon>
        <taxon>Isotomidae</taxon>
        <taxon>Proisotominae</taxon>
        <taxon>Folsomia</taxon>
    </lineage>
</organism>
<keyword evidence="1" id="KW-0472">Membrane</keyword>
<dbReference type="Proteomes" id="UP000198287">
    <property type="component" value="Unassembled WGS sequence"/>
</dbReference>
<gene>
    <name evidence="2" type="ORF">Fcan01_19682</name>
</gene>
<keyword evidence="1" id="KW-0812">Transmembrane</keyword>
<keyword evidence="3" id="KW-1185">Reference proteome</keyword>
<evidence type="ECO:0000313" key="3">
    <source>
        <dbReference type="Proteomes" id="UP000198287"/>
    </source>
</evidence>
<name>A0A226DNM7_FOLCA</name>
<dbReference type="EMBL" id="LNIX01000017">
    <property type="protein sequence ID" value="OXA45826.1"/>
    <property type="molecule type" value="Genomic_DNA"/>
</dbReference>
<proteinExistence type="predicted"/>
<reference evidence="2 3" key="1">
    <citation type="submission" date="2015-12" db="EMBL/GenBank/DDBJ databases">
        <title>The genome of Folsomia candida.</title>
        <authorList>
            <person name="Faddeeva A."/>
            <person name="Derks M.F."/>
            <person name="Anvar Y."/>
            <person name="Smit S."/>
            <person name="Van Straalen N."/>
            <person name="Roelofs D."/>
        </authorList>
    </citation>
    <scope>NUCLEOTIDE SEQUENCE [LARGE SCALE GENOMIC DNA]</scope>
    <source>
        <strain evidence="2 3">VU population</strain>
        <tissue evidence="2">Whole body</tissue>
    </source>
</reference>